<feature type="domain" description="Rhodanese" evidence="2">
    <location>
        <begin position="50"/>
        <end position="138"/>
    </location>
</feature>
<dbReference type="InterPro" id="IPR001763">
    <property type="entry name" value="Rhodanese-like_dom"/>
</dbReference>
<sequence>MDFLHFLLSQNNVFIVAAAVVSGIMLALPALRKGGRGGGVGTAEAIQMVNQRQAVWVDVRPAEQYQAGHIAQARSVPAADIDKKSASLPKNKPLVVVCEQGRDASRAVARLKAQGFGEVVALEGGMKAWSQAGLPVTQKA</sequence>
<evidence type="ECO:0000313" key="3">
    <source>
        <dbReference type="EMBL" id="ANN74103.1"/>
    </source>
</evidence>
<evidence type="ECO:0000259" key="2">
    <source>
        <dbReference type="PROSITE" id="PS50206"/>
    </source>
</evidence>
<proteinExistence type="predicted"/>
<dbReference type="PROSITE" id="PS50206">
    <property type="entry name" value="RHODANESE_3"/>
    <property type="match status" value="1"/>
</dbReference>
<dbReference type="InterPro" id="IPR036873">
    <property type="entry name" value="Rhodanese-like_dom_sf"/>
</dbReference>
<keyword evidence="1" id="KW-0812">Transmembrane</keyword>
<dbReference type="RefSeq" id="WP_066672176.1">
    <property type="nucleotide sequence ID" value="NZ_CP016171.1"/>
</dbReference>
<dbReference type="PANTHER" id="PTHR43031">
    <property type="entry name" value="FAD-DEPENDENT OXIDOREDUCTASE"/>
    <property type="match status" value="1"/>
</dbReference>
<evidence type="ECO:0000313" key="4">
    <source>
        <dbReference type="Proteomes" id="UP000092213"/>
    </source>
</evidence>
<keyword evidence="1" id="KW-1133">Transmembrane helix</keyword>
<dbReference type="EMBL" id="CP016171">
    <property type="protein sequence ID" value="ANN74103.1"/>
    <property type="molecule type" value="Genomic_DNA"/>
</dbReference>
<dbReference type="AlphaFoldDB" id="A0A193G332"/>
<dbReference type="InterPro" id="IPR050229">
    <property type="entry name" value="GlpE_sulfurtransferase"/>
</dbReference>
<dbReference type="Gene3D" id="3.40.250.10">
    <property type="entry name" value="Rhodanese-like domain"/>
    <property type="match status" value="1"/>
</dbReference>
<gene>
    <name evidence="3" type="ORF">BAU08_24555</name>
</gene>
<organism evidence="3 4">
    <name type="scientific">Bordetella bronchialis</name>
    <dbReference type="NCBI Taxonomy" id="463025"/>
    <lineage>
        <taxon>Bacteria</taxon>
        <taxon>Pseudomonadati</taxon>
        <taxon>Pseudomonadota</taxon>
        <taxon>Betaproteobacteria</taxon>
        <taxon>Burkholderiales</taxon>
        <taxon>Alcaligenaceae</taxon>
        <taxon>Bordetella</taxon>
    </lineage>
</organism>
<dbReference type="PANTHER" id="PTHR43031:SF1">
    <property type="entry name" value="PYRIDINE NUCLEOTIDE-DISULPHIDE OXIDOREDUCTASE"/>
    <property type="match status" value="1"/>
</dbReference>
<evidence type="ECO:0000256" key="1">
    <source>
        <dbReference type="SAM" id="Phobius"/>
    </source>
</evidence>
<accession>A0A193G332</accession>
<reference evidence="3 4" key="1">
    <citation type="submission" date="2016-06" db="EMBL/GenBank/DDBJ databases">
        <title>Complete genome sequences of Bordetella bronchialis and Bordetella flabilis.</title>
        <authorList>
            <person name="LiPuma J.J."/>
            <person name="Spilker T."/>
        </authorList>
    </citation>
    <scope>NUCLEOTIDE SEQUENCE [LARGE SCALE GENOMIC DNA]</scope>
    <source>
        <strain evidence="3 4">AU17976</strain>
    </source>
</reference>
<dbReference type="Proteomes" id="UP000092213">
    <property type="component" value="Chromosome"/>
</dbReference>
<protein>
    <submittedName>
        <fullName evidence="3">Rhodanese</fullName>
    </submittedName>
</protein>
<dbReference type="Pfam" id="PF00581">
    <property type="entry name" value="Rhodanese"/>
    <property type="match status" value="1"/>
</dbReference>
<dbReference type="SUPFAM" id="SSF52821">
    <property type="entry name" value="Rhodanese/Cell cycle control phosphatase"/>
    <property type="match status" value="1"/>
</dbReference>
<dbReference type="SMART" id="SM00450">
    <property type="entry name" value="RHOD"/>
    <property type="match status" value="1"/>
</dbReference>
<keyword evidence="1" id="KW-0472">Membrane</keyword>
<dbReference type="CDD" id="cd00158">
    <property type="entry name" value="RHOD"/>
    <property type="match status" value="1"/>
</dbReference>
<name>A0A193G332_9BORD</name>
<dbReference type="STRING" id="463025.BAU08_24555"/>
<feature type="transmembrane region" description="Helical" evidence="1">
    <location>
        <begin position="12"/>
        <end position="31"/>
    </location>
</feature>